<reference evidence="1 2" key="1">
    <citation type="submission" date="2015-10" db="EMBL/GenBank/DDBJ databases">
        <title>Genome analyses suggest a sexual origin of heterokaryosis in a supposedly ancient asexual fungus.</title>
        <authorList>
            <person name="Ropars J."/>
            <person name="Sedzielewska K."/>
            <person name="Noel J."/>
            <person name="Charron P."/>
            <person name="Farinelli L."/>
            <person name="Marton T."/>
            <person name="Kruger M."/>
            <person name="Pelin A."/>
            <person name="Brachmann A."/>
            <person name="Corradi N."/>
        </authorList>
    </citation>
    <scope>NUCLEOTIDE SEQUENCE [LARGE SCALE GENOMIC DNA]</scope>
    <source>
        <strain evidence="1 2">A4</strain>
    </source>
</reference>
<evidence type="ECO:0000313" key="2">
    <source>
        <dbReference type="Proteomes" id="UP000234323"/>
    </source>
</evidence>
<feature type="non-terminal residue" evidence="1">
    <location>
        <position position="80"/>
    </location>
</feature>
<protein>
    <submittedName>
        <fullName evidence="1">Uncharacterized protein</fullName>
    </submittedName>
</protein>
<dbReference type="VEuPathDB" id="FungiDB:RhiirA1_474889"/>
<keyword evidence="2" id="KW-1185">Reference proteome</keyword>
<sequence>MTLNNDETFLKEFLKGFYHQIIKINNYKNFENILKEWIKDFFNINEKNFEKILKLMENHNKDKDNNWFTSLIGFFYEYGI</sequence>
<proteinExistence type="predicted"/>
<dbReference type="VEuPathDB" id="FungiDB:FUN_025109"/>
<comment type="caution">
    <text evidence="1">The sequence shown here is derived from an EMBL/GenBank/DDBJ whole genome shotgun (WGS) entry which is preliminary data.</text>
</comment>
<accession>A0A2I1HKZ7</accession>
<evidence type="ECO:0000313" key="1">
    <source>
        <dbReference type="EMBL" id="PKY59547.1"/>
    </source>
</evidence>
<name>A0A2I1HKZ7_9GLOM</name>
<dbReference type="Proteomes" id="UP000234323">
    <property type="component" value="Unassembled WGS sequence"/>
</dbReference>
<dbReference type="AlphaFoldDB" id="A0A2I1HKZ7"/>
<gene>
    <name evidence="1" type="ORF">RhiirA4_482364</name>
</gene>
<dbReference type="EMBL" id="LLXI01003619">
    <property type="protein sequence ID" value="PKY59547.1"/>
    <property type="molecule type" value="Genomic_DNA"/>
</dbReference>
<organism evidence="1 2">
    <name type="scientific">Rhizophagus irregularis</name>
    <dbReference type="NCBI Taxonomy" id="588596"/>
    <lineage>
        <taxon>Eukaryota</taxon>
        <taxon>Fungi</taxon>
        <taxon>Fungi incertae sedis</taxon>
        <taxon>Mucoromycota</taxon>
        <taxon>Glomeromycotina</taxon>
        <taxon>Glomeromycetes</taxon>
        <taxon>Glomerales</taxon>
        <taxon>Glomeraceae</taxon>
        <taxon>Rhizophagus</taxon>
    </lineage>
</organism>